<gene>
    <name evidence="2" type="ORF">H0B56_09925</name>
</gene>
<feature type="domain" description="VOC" evidence="1">
    <location>
        <begin position="2"/>
        <end position="129"/>
    </location>
</feature>
<protein>
    <submittedName>
        <fullName evidence="2">VOC family protein</fullName>
    </submittedName>
</protein>
<dbReference type="SUPFAM" id="SSF54593">
    <property type="entry name" value="Glyoxalase/Bleomycin resistance protein/Dihydroxybiphenyl dioxygenase"/>
    <property type="match status" value="1"/>
</dbReference>
<evidence type="ECO:0000313" key="3">
    <source>
        <dbReference type="Proteomes" id="UP000582974"/>
    </source>
</evidence>
<sequence length="130" mass="14123">MHLALVTIVVDEYDPAIDFFVDTLGFELTEDSPSWTDDGRPKRWVVVRPPGAETAVLLARADGDDQPAVTGQQVAGRVGFFLHVDDVEAAYARMVAAGVEFVTAPRAEPYGHVAVFRDIAGNRWDLLGPA</sequence>
<dbReference type="AlphaFoldDB" id="A0A838AA20"/>
<dbReference type="Pfam" id="PF00903">
    <property type="entry name" value="Glyoxalase"/>
    <property type="match status" value="1"/>
</dbReference>
<dbReference type="InterPro" id="IPR037523">
    <property type="entry name" value="VOC_core"/>
</dbReference>
<dbReference type="InterPro" id="IPR029068">
    <property type="entry name" value="Glyas_Bleomycin-R_OHBP_Dase"/>
</dbReference>
<reference evidence="2 3" key="1">
    <citation type="submission" date="2020-07" db="EMBL/GenBank/DDBJ databases">
        <title>Genome of Haloechinothrix sp.</title>
        <authorList>
            <person name="Tang S.-K."/>
            <person name="Yang L."/>
            <person name="Zhu W.-Y."/>
        </authorList>
    </citation>
    <scope>NUCLEOTIDE SEQUENCE [LARGE SCALE GENOMIC DNA]</scope>
    <source>
        <strain evidence="2 3">YIM 98757</strain>
    </source>
</reference>
<dbReference type="EMBL" id="JACCKD010000003">
    <property type="protein sequence ID" value="MBA0125859.1"/>
    <property type="molecule type" value="Genomic_DNA"/>
</dbReference>
<keyword evidence="3" id="KW-1185">Reference proteome</keyword>
<dbReference type="InterPro" id="IPR004360">
    <property type="entry name" value="Glyas_Fos-R_dOase_dom"/>
</dbReference>
<dbReference type="Gene3D" id="3.10.180.10">
    <property type="entry name" value="2,3-Dihydroxybiphenyl 1,2-Dioxygenase, domain 1"/>
    <property type="match status" value="1"/>
</dbReference>
<name>A0A838AA20_9PSEU</name>
<proteinExistence type="predicted"/>
<comment type="caution">
    <text evidence="2">The sequence shown here is derived from an EMBL/GenBank/DDBJ whole genome shotgun (WGS) entry which is preliminary data.</text>
</comment>
<dbReference type="RefSeq" id="WP_180892691.1">
    <property type="nucleotide sequence ID" value="NZ_JACCKD010000003.1"/>
</dbReference>
<dbReference type="PANTHER" id="PTHR36437:SF2">
    <property type="entry name" value="GLYOXALASE_BLEOMYCIN RESISTANCE PROTEIN_DIOXYGENASE"/>
    <property type="match status" value="1"/>
</dbReference>
<accession>A0A838AA20</accession>
<dbReference type="Proteomes" id="UP000582974">
    <property type="component" value="Unassembled WGS sequence"/>
</dbReference>
<evidence type="ECO:0000259" key="1">
    <source>
        <dbReference type="PROSITE" id="PS51819"/>
    </source>
</evidence>
<organism evidence="2 3">
    <name type="scientific">Haloechinothrix aidingensis</name>
    <dbReference type="NCBI Taxonomy" id="2752311"/>
    <lineage>
        <taxon>Bacteria</taxon>
        <taxon>Bacillati</taxon>
        <taxon>Actinomycetota</taxon>
        <taxon>Actinomycetes</taxon>
        <taxon>Pseudonocardiales</taxon>
        <taxon>Pseudonocardiaceae</taxon>
        <taxon>Haloechinothrix</taxon>
    </lineage>
</organism>
<evidence type="ECO:0000313" key="2">
    <source>
        <dbReference type="EMBL" id="MBA0125859.1"/>
    </source>
</evidence>
<dbReference type="PANTHER" id="PTHR36437">
    <property type="entry name" value="GLYOXALASE/BLEOMYCIN RESISTANCE PROTEIN/DIOXYGENASE"/>
    <property type="match status" value="1"/>
</dbReference>
<dbReference type="PROSITE" id="PS51819">
    <property type="entry name" value="VOC"/>
    <property type="match status" value="1"/>
</dbReference>